<dbReference type="GO" id="GO:1990063">
    <property type="term" value="C:Bam protein complex"/>
    <property type="evidence" value="ECO:0007669"/>
    <property type="project" value="TreeGrafter"/>
</dbReference>
<dbReference type="HOGENOM" id="CLU_104933_1_0_5"/>
<keyword evidence="3" id="KW-0998">Cell outer membrane</keyword>
<keyword evidence="6" id="KW-1185">Reference proteome</keyword>
<dbReference type="Gene3D" id="3.30.1450.10">
    <property type="match status" value="1"/>
</dbReference>
<proteinExistence type="predicted"/>
<dbReference type="PANTHER" id="PTHR37482">
    <property type="entry name" value="OUTER MEMBRANE PROTEIN ASSEMBLY FACTOR BAME"/>
    <property type="match status" value="1"/>
</dbReference>
<name>E6YI15_BARC7</name>
<dbReference type="InterPro" id="IPR026592">
    <property type="entry name" value="BamE"/>
</dbReference>
<dbReference type="eggNOG" id="COG2913">
    <property type="taxonomic scope" value="Bacteria"/>
</dbReference>
<dbReference type="InterPro" id="IPR037873">
    <property type="entry name" value="BamE-like"/>
</dbReference>
<evidence type="ECO:0000256" key="1">
    <source>
        <dbReference type="ARBA" id="ARBA00022729"/>
    </source>
</evidence>
<dbReference type="KEGG" id="bcd:BARCL_0822"/>
<protein>
    <submittedName>
        <fullName evidence="5">Small protein A</fullName>
    </submittedName>
</protein>
<dbReference type="EMBL" id="FN645454">
    <property type="protein sequence ID" value="CBI76503.1"/>
    <property type="molecule type" value="Genomic_DNA"/>
</dbReference>
<reference evidence="6" key="1">
    <citation type="submission" date="2009-11" db="EMBL/GenBank/DDBJ databases">
        <title>Genome sequencing of Bartonella species and comparative genomics.</title>
        <authorList>
            <person name="Engel P."/>
            <person name="Salzburger W."/>
            <person name="Marius L."/>
            <person name="Chao-Chin C."/>
            <person name="Soichi M."/>
            <person name="Christa L."/>
            <person name="Alexandra C."/>
            <person name="Aurelie L."/>
            <person name="Claudine M."/>
            <person name="Stephan S.C."/>
            <person name="Christoph D."/>
        </authorList>
    </citation>
    <scope>NUCLEOTIDE SEQUENCE [LARGE SCALE GENOMIC DNA]</scope>
    <source>
        <strain evidence="6">CIP 104772 / 73</strain>
    </source>
</reference>
<dbReference type="GO" id="GO:0051205">
    <property type="term" value="P:protein insertion into membrane"/>
    <property type="evidence" value="ECO:0007669"/>
    <property type="project" value="TreeGrafter"/>
</dbReference>
<dbReference type="STRING" id="696125.BARCL_0822"/>
<dbReference type="Pfam" id="PF04355">
    <property type="entry name" value="BamE"/>
    <property type="match status" value="1"/>
</dbReference>
<dbReference type="Proteomes" id="UP000009101">
    <property type="component" value="Chromosome"/>
</dbReference>
<organism evidence="5 6">
    <name type="scientific">Bartonella clarridgeiae (strain CCUG 45776 / CIP 104772 / 73)</name>
    <dbReference type="NCBI Taxonomy" id="696125"/>
    <lineage>
        <taxon>Bacteria</taxon>
        <taxon>Pseudomonadati</taxon>
        <taxon>Pseudomonadota</taxon>
        <taxon>Alphaproteobacteria</taxon>
        <taxon>Hyphomicrobiales</taxon>
        <taxon>Bartonellaceae</taxon>
        <taxon>Bartonella</taxon>
    </lineage>
</organism>
<dbReference type="GO" id="GO:0030674">
    <property type="term" value="F:protein-macromolecule adaptor activity"/>
    <property type="evidence" value="ECO:0007669"/>
    <property type="project" value="TreeGrafter"/>
</dbReference>
<dbReference type="PANTHER" id="PTHR37482:SF1">
    <property type="entry name" value="OUTER MEMBRANE PROTEIN ASSEMBLY FACTOR BAME"/>
    <property type="match status" value="1"/>
</dbReference>
<evidence type="ECO:0000256" key="2">
    <source>
        <dbReference type="ARBA" id="ARBA00023136"/>
    </source>
</evidence>
<dbReference type="AlphaFoldDB" id="E6YI15"/>
<evidence type="ECO:0000256" key="3">
    <source>
        <dbReference type="ARBA" id="ARBA00023237"/>
    </source>
</evidence>
<dbReference type="GO" id="GO:0043165">
    <property type="term" value="P:Gram-negative-bacterium-type cell outer membrane assembly"/>
    <property type="evidence" value="ECO:0007669"/>
    <property type="project" value="TreeGrafter"/>
</dbReference>
<keyword evidence="1" id="KW-0732">Signal</keyword>
<dbReference type="InterPro" id="IPR007450">
    <property type="entry name" value="BamE_dom"/>
</dbReference>
<reference evidence="5 6" key="2">
    <citation type="journal article" date="2011" name="PLoS Genet.">
        <title>Parallel evolution of a type IV secretion system in radiating lineages of the host-restricted bacterial pathogen Bartonella.</title>
        <authorList>
            <person name="Engel P."/>
            <person name="Salzburger W."/>
            <person name="Liesch M."/>
            <person name="Chang C.C."/>
            <person name="Maruyama S."/>
            <person name="Lanz C."/>
            <person name="Calteau A."/>
            <person name="Lajus A."/>
            <person name="Medigue C."/>
            <person name="Schuster S.C."/>
            <person name="Dehio C."/>
        </authorList>
    </citation>
    <scope>NUCLEOTIDE SEQUENCE [LARGE SCALE GENOMIC DNA]</scope>
    <source>
        <strain evidence="6">CIP 104772 / 73</strain>
    </source>
</reference>
<sequence>MFQIPHITNLTKRKLLIGLSIVSAMGIAGCNSISSLNSSQIYNSLNSSQIYQEGYILDKNALDSVSVGSSQEQVLLALGSPSLKTHYDNEVFYYISQTRYRKMRFMKTKITDRKVLAIYFNKDRQVIKIANYGLQDGKIFDFITYTTPTGGNDQPFLLQLIKGAPDPNNDPVVNH</sequence>
<accession>E6YI15</accession>
<gene>
    <name evidence="5" type="ordered locus">BARCL_0822</name>
</gene>
<keyword evidence="2" id="KW-0472">Membrane</keyword>
<evidence type="ECO:0000313" key="5">
    <source>
        <dbReference type="EMBL" id="CBI76503.1"/>
    </source>
</evidence>
<feature type="domain" description="Outer membrane protein assembly factor BamE" evidence="4">
    <location>
        <begin position="54"/>
        <end position="128"/>
    </location>
</feature>
<evidence type="ECO:0000259" key="4">
    <source>
        <dbReference type="Pfam" id="PF04355"/>
    </source>
</evidence>
<evidence type="ECO:0000313" key="6">
    <source>
        <dbReference type="Proteomes" id="UP000009101"/>
    </source>
</evidence>